<accession>A0ABY4D9U2</accession>
<reference evidence="2" key="1">
    <citation type="journal article" date="2024" name="J Bioinform Genom">
        <title>Complete genome sequence of the type strain bacterium Sphaerochaeta associata GLS2t (VKM B-2742)t.</title>
        <authorList>
            <person name="Troshina O.Y."/>
            <person name="Tepeeva A.N."/>
            <person name="Arzamasceva V.O."/>
            <person name="Whitman W.B."/>
            <person name="Varghese N."/>
            <person name="Shapiro N."/>
            <person name="Woyke T."/>
            <person name="Kripides N.C."/>
            <person name="Vasilenko O.V."/>
        </authorList>
    </citation>
    <scope>NUCLEOTIDE SEQUENCE [LARGE SCALE GENOMIC DNA]</scope>
    <source>
        <strain evidence="2">GLS2T</strain>
    </source>
</reference>
<dbReference type="EMBL" id="CP094929">
    <property type="protein sequence ID" value="UOM50775.1"/>
    <property type="molecule type" value="Genomic_DNA"/>
</dbReference>
<protein>
    <recommendedName>
        <fullName evidence="3">Nitrogen regulatory protein P-II family</fullName>
    </recommendedName>
</protein>
<proteinExistence type="predicted"/>
<dbReference type="PROSITE" id="PS51343">
    <property type="entry name" value="PII_GLNB_DOM"/>
    <property type="match status" value="1"/>
</dbReference>
<evidence type="ECO:0000313" key="2">
    <source>
        <dbReference type="Proteomes" id="UP000829708"/>
    </source>
</evidence>
<keyword evidence="2" id="KW-1185">Reference proteome</keyword>
<dbReference type="InterPro" id="IPR002187">
    <property type="entry name" value="N-reg_PII"/>
</dbReference>
<evidence type="ECO:0000313" key="1">
    <source>
        <dbReference type="EMBL" id="UOM50775.1"/>
    </source>
</evidence>
<dbReference type="SUPFAM" id="SSF54913">
    <property type="entry name" value="GlnB-like"/>
    <property type="match status" value="2"/>
</dbReference>
<sequence length="232" mass="25656">MGYEYSSGARELTIDTLFFAVVNKGKANILLQKAQELGAIGGTILLAEGTTRSRFFNTVRPSQAHKEIVIISAGYELCVGLHEMVFQTFKFYKRRKGIAFSIPFKNWDTVEKKPDPSQKPMDDYFALLTIVERGRGVECVYAARKAGARGGTIVHGHGAGIPKDFFFSLNIEPQKDIVIILSKKDTLQAIKESITESLSLANPGNGILFILPVLRTSGLFENRVAEQRGVRS</sequence>
<dbReference type="Gene3D" id="3.30.70.120">
    <property type="match status" value="1"/>
</dbReference>
<gene>
    <name evidence="1" type="ORF">MUG09_14515</name>
</gene>
<dbReference type="Proteomes" id="UP000829708">
    <property type="component" value="Chromosome"/>
</dbReference>
<dbReference type="InterPro" id="IPR011322">
    <property type="entry name" value="N-reg_PII-like_a/b"/>
</dbReference>
<name>A0ABY4D9U2_9SPIR</name>
<organism evidence="1 2">
    <name type="scientific">Sphaerochaeta associata</name>
    <dbReference type="NCBI Taxonomy" id="1129264"/>
    <lineage>
        <taxon>Bacteria</taxon>
        <taxon>Pseudomonadati</taxon>
        <taxon>Spirochaetota</taxon>
        <taxon>Spirochaetia</taxon>
        <taxon>Spirochaetales</taxon>
        <taxon>Sphaerochaetaceae</taxon>
        <taxon>Sphaerochaeta</taxon>
    </lineage>
</organism>
<dbReference type="InterPro" id="IPR015867">
    <property type="entry name" value="N-reg_PII/ATP_PRibTrfase_C"/>
</dbReference>
<evidence type="ECO:0008006" key="3">
    <source>
        <dbReference type="Google" id="ProtNLM"/>
    </source>
</evidence>
<dbReference type="RefSeq" id="WP_244772161.1">
    <property type="nucleotide sequence ID" value="NZ_CP094929.1"/>
</dbReference>